<reference evidence="3 4" key="2">
    <citation type="submission" date="2017-04" db="EMBL/GenBank/DDBJ databases">
        <title>CpG methylation of centromeres and impact of large insertions on vertebrate speciation.</title>
        <authorList>
            <person name="Ichikawa K."/>
            <person name="Yoshimura J."/>
            <person name="Morishita S."/>
        </authorList>
    </citation>
    <scope>NUCLEOTIDE SEQUENCE</scope>
    <source>
        <strain evidence="3 4">HSOK</strain>
    </source>
</reference>
<protein>
    <recommendedName>
        <fullName evidence="1">Gypsy retrotransposon integrase-like protein 1</fullName>
    </recommendedName>
</protein>
<reference evidence="3" key="3">
    <citation type="submission" date="2025-08" db="UniProtKB">
        <authorList>
            <consortium name="Ensembl"/>
        </authorList>
    </citation>
    <scope>IDENTIFICATION</scope>
    <source>
        <strain evidence="3">HSOK</strain>
    </source>
</reference>
<dbReference type="Pfam" id="PF17921">
    <property type="entry name" value="Integrase_H2C2"/>
    <property type="match status" value="1"/>
</dbReference>
<dbReference type="InterPro" id="IPR036397">
    <property type="entry name" value="RNaseH_sf"/>
</dbReference>
<dbReference type="PANTHER" id="PTHR37984:SF5">
    <property type="entry name" value="PROTEIN NYNRIN-LIKE"/>
    <property type="match status" value="1"/>
</dbReference>
<sequence>MSHYSDTKLTPIEVNILFSWWLLDEQLYYNHRGNLRLVVFQAQVCDILRSCHDDIGSGGHHGRRRTLEKVLASYHWKTAREDVMKWVDECPRCQHHETVKTVAPILHPIQVQEAWSVLGIDLIGPLPTTAKGKRFILTATDLFTKWVVAKSLYTKTATEVSRKIVNILLDFGLVERIITDQGREFVNEVNRGVFEALGVKHCITSAYHPQANGQDERTNRNIKTGLSKYCGEDKNDWDIHLRGIVAGINTAKQRSTRFTPYCALFGRHPRTAGVINVTQEEGDDKDVPIVEETEEHLEAKIAEVADLHAKIYQNIKNAQKKQKMEYETRKKRNVKSFIFKVGDEVLKANKRKEGRKGGRLEPNWSGPYVIASISEKGVATLSSKAGVQLKQNVNVSHLKPFISPKLRESKGPEIVIPQVDSLQVEQEPISIQLVPQQSVHDHDYWPGLGYLQELSPVQAMLLNYVLDESRSGTEILVKDGDVCLTREDFQTLGLSQCMESNIGNACFKLIKEAAQRHGKDVHIVDIYVVPTWKSKTGDPMASLPWPHSSHCSRPVDNKVWQRHKGFSLPNNWKLLWYLHLDVCAQHEHGASIFVHREGHATDSQMVVC</sequence>
<name>A0A3P9I6B3_ORYLA</name>
<dbReference type="InterPro" id="IPR001584">
    <property type="entry name" value="Integrase_cat-core"/>
</dbReference>
<dbReference type="Gene3D" id="3.30.420.10">
    <property type="entry name" value="Ribonuclease H-like superfamily/Ribonuclease H"/>
    <property type="match status" value="1"/>
</dbReference>
<dbReference type="InterPro" id="IPR012337">
    <property type="entry name" value="RNaseH-like_sf"/>
</dbReference>
<organism evidence="3 4">
    <name type="scientific">Oryzias latipes</name>
    <name type="common">Japanese rice fish</name>
    <name type="synonym">Japanese killifish</name>
    <dbReference type="NCBI Taxonomy" id="8090"/>
    <lineage>
        <taxon>Eukaryota</taxon>
        <taxon>Metazoa</taxon>
        <taxon>Chordata</taxon>
        <taxon>Craniata</taxon>
        <taxon>Vertebrata</taxon>
        <taxon>Euteleostomi</taxon>
        <taxon>Actinopterygii</taxon>
        <taxon>Neopterygii</taxon>
        <taxon>Teleostei</taxon>
        <taxon>Neoteleostei</taxon>
        <taxon>Acanthomorphata</taxon>
        <taxon>Ovalentaria</taxon>
        <taxon>Atherinomorphae</taxon>
        <taxon>Beloniformes</taxon>
        <taxon>Adrianichthyidae</taxon>
        <taxon>Oryziinae</taxon>
        <taxon>Oryzias</taxon>
    </lineage>
</organism>
<proteinExistence type="predicted"/>
<evidence type="ECO:0000256" key="1">
    <source>
        <dbReference type="ARBA" id="ARBA00039658"/>
    </source>
</evidence>
<dbReference type="Proteomes" id="UP000265200">
    <property type="component" value="Chromosome 2"/>
</dbReference>
<reference evidence="3" key="4">
    <citation type="submission" date="2025-09" db="UniProtKB">
        <authorList>
            <consortium name="Ensembl"/>
        </authorList>
    </citation>
    <scope>IDENTIFICATION</scope>
    <source>
        <strain evidence="3">HSOK</strain>
    </source>
</reference>
<dbReference type="PANTHER" id="PTHR37984">
    <property type="entry name" value="PROTEIN CBG26694"/>
    <property type="match status" value="1"/>
</dbReference>
<dbReference type="InterPro" id="IPR038765">
    <property type="entry name" value="Papain-like_cys_pep_sf"/>
</dbReference>
<dbReference type="Gene3D" id="1.10.340.70">
    <property type="match status" value="1"/>
</dbReference>
<dbReference type="GO" id="GO:0003676">
    <property type="term" value="F:nucleic acid binding"/>
    <property type="evidence" value="ECO:0007669"/>
    <property type="project" value="InterPro"/>
</dbReference>
<reference key="1">
    <citation type="journal article" date="2007" name="Nature">
        <title>The medaka draft genome and insights into vertebrate genome evolution.</title>
        <authorList>
            <person name="Kasahara M."/>
            <person name="Naruse K."/>
            <person name="Sasaki S."/>
            <person name="Nakatani Y."/>
            <person name="Qu W."/>
            <person name="Ahsan B."/>
            <person name="Yamada T."/>
            <person name="Nagayasu Y."/>
            <person name="Doi K."/>
            <person name="Kasai Y."/>
            <person name="Jindo T."/>
            <person name="Kobayashi D."/>
            <person name="Shimada A."/>
            <person name="Toyoda A."/>
            <person name="Kuroki Y."/>
            <person name="Fujiyama A."/>
            <person name="Sasaki T."/>
            <person name="Shimizu A."/>
            <person name="Asakawa S."/>
            <person name="Shimizu N."/>
            <person name="Hashimoto S."/>
            <person name="Yang J."/>
            <person name="Lee Y."/>
            <person name="Matsushima K."/>
            <person name="Sugano S."/>
            <person name="Sakaizumi M."/>
            <person name="Narita T."/>
            <person name="Ohishi K."/>
            <person name="Haga S."/>
            <person name="Ohta F."/>
            <person name="Nomoto H."/>
            <person name="Nogata K."/>
            <person name="Morishita T."/>
            <person name="Endo T."/>
            <person name="Shin-I T."/>
            <person name="Takeda H."/>
            <person name="Morishita S."/>
            <person name="Kohara Y."/>
        </authorList>
    </citation>
    <scope>NUCLEOTIDE SEQUENCE [LARGE SCALE GENOMIC DNA]</scope>
    <source>
        <strain>Hd-rR</strain>
    </source>
</reference>
<dbReference type="SUPFAM" id="SSF54001">
    <property type="entry name" value="Cysteine proteinases"/>
    <property type="match status" value="1"/>
</dbReference>
<dbReference type="InterPro" id="IPR041588">
    <property type="entry name" value="Integrase_H2C2"/>
</dbReference>
<evidence type="ECO:0000313" key="4">
    <source>
        <dbReference type="Proteomes" id="UP000265200"/>
    </source>
</evidence>
<dbReference type="Pfam" id="PF00665">
    <property type="entry name" value="rve"/>
    <property type="match status" value="1"/>
</dbReference>
<evidence type="ECO:0000259" key="2">
    <source>
        <dbReference type="PROSITE" id="PS50994"/>
    </source>
</evidence>
<dbReference type="GO" id="GO:0015074">
    <property type="term" value="P:DNA integration"/>
    <property type="evidence" value="ECO:0007669"/>
    <property type="project" value="InterPro"/>
</dbReference>
<dbReference type="Gene3D" id="3.40.395.10">
    <property type="entry name" value="Adenoviral Proteinase, Chain A"/>
    <property type="match status" value="1"/>
</dbReference>
<accession>A0A3P9I6B3</accession>
<dbReference type="Ensembl" id="ENSORLT00015023391.1">
    <property type="protein sequence ID" value="ENSORLP00015015460.1"/>
    <property type="gene ID" value="ENSORLG00015016376.1"/>
</dbReference>
<dbReference type="AlphaFoldDB" id="A0A3P9I6B3"/>
<feature type="domain" description="Integrase catalytic" evidence="2">
    <location>
        <begin position="100"/>
        <end position="268"/>
    </location>
</feature>
<dbReference type="FunFam" id="3.30.420.10:FF:000032">
    <property type="entry name" value="Retrovirus-related Pol polyprotein from transposon 297-like Protein"/>
    <property type="match status" value="1"/>
</dbReference>
<dbReference type="PROSITE" id="PS50994">
    <property type="entry name" value="INTEGRASE"/>
    <property type="match status" value="1"/>
</dbReference>
<dbReference type="SUPFAM" id="SSF53098">
    <property type="entry name" value="Ribonuclease H-like"/>
    <property type="match status" value="1"/>
</dbReference>
<evidence type="ECO:0000313" key="3">
    <source>
        <dbReference type="Ensembl" id="ENSORLP00015015460.1"/>
    </source>
</evidence>
<dbReference type="InterPro" id="IPR050951">
    <property type="entry name" value="Retrovirus_Pol_polyprotein"/>
</dbReference>